<name>A0A9X2LL24_9ACTN</name>
<accession>A0A9X2LL24</accession>
<dbReference type="Proteomes" id="UP001142374">
    <property type="component" value="Unassembled WGS sequence"/>
</dbReference>
<proteinExistence type="predicted"/>
<sequence length="134" mass="15064">MTDPQTILWQARQGPVPANWRVFTKKRGKVSGFLRGTSHDPDPLLVITLDGAIEYVSERKPLEIVNFHDLAGIALRVEGHSFSDSSIVTLTVWVDLHHRDGRKTKWKSASFADDTQAIQGFIEAYGAHKELRGR</sequence>
<evidence type="ECO:0000313" key="2">
    <source>
        <dbReference type="Proteomes" id="UP001142374"/>
    </source>
</evidence>
<dbReference type="RefSeq" id="WP_256791247.1">
    <property type="nucleotide sequence ID" value="NZ_JANIID010000027.1"/>
</dbReference>
<organism evidence="1 2">
    <name type="scientific">Streptomyces telluris</name>
    <dbReference type="NCBI Taxonomy" id="2720021"/>
    <lineage>
        <taxon>Bacteria</taxon>
        <taxon>Bacillati</taxon>
        <taxon>Actinomycetota</taxon>
        <taxon>Actinomycetes</taxon>
        <taxon>Kitasatosporales</taxon>
        <taxon>Streptomycetaceae</taxon>
        <taxon>Streptomyces</taxon>
    </lineage>
</organism>
<gene>
    <name evidence="1" type="ORF">NQU55_25810</name>
</gene>
<reference evidence="1" key="1">
    <citation type="submission" date="2022-06" db="EMBL/GenBank/DDBJ databases">
        <title>WGS of actinobacteria.</title>
        <authorList>
            <person name="Thawai C."/>
        </authorList>
    </citation>
    <scope>NUCLEOTIDE SEQUENCE</scope>
    <source>
        <strain evidence="1">AA8</strain>
    </source>
</reference>
<evidence type="ECO:0000313" key="1">
    <source>
        <dbReference type="EMBL" id="MCQ8773153.1"/>
    </source>
</evidence>
<dbReference type="EMBL" id="JANIID010000027">
    <property type="protein sequence ID" value="MCQ8773153.1"/>
    <property type="molecule type" value="Genomic_DNA"/>
</dbReference>
<keyword evidence="2" id="KW-1185">Reference proteome</keyword>
<comment type="caution">
    <text evidence="1">The sequence shown here is derived from an EMBL/GenBank/DDBJ whole genome shotgun (WGS) entry which is preliminary data.</text>
</comment>
<protein>
    <submittedName>
        <fullName evidence="1">Uncharacterized protein</fullName>
    </submittedName>
</protein>
<dbReference type="AlphaFoldDB" id="A0A9X2LL24"/>